<dbReference type="AlphaFoldDB" id="A0A7I8DN64"/>
<feature type="transmembrane region" description="Helical" evidence="1">
    <location>
        <begin position="143"/>
        <end position="161"/>
    </location>
</feature>
<dbReference type="Pfam" id="PF02517">
    <property type="entry name" value="Rce1-like"/>
    <property type="match status" value="1"/>
</dbReference>
<dbReference type="Proteomes" id="UP000515703">
    <property type="component" value="Chromosome"/>
</dbReference>
<accession>A0A7I8DN64</accession>
<feature type="transmembrane region" description="Helical" evidence="1">
    <location>
        <begin position="12"/>
        <end position="39"/>
    </location>
</feature>
<keyword evidence="1" id="KW-0812">Transmembrane</keyword>
<organism evidence="3 4">
    <name type="scientific">Anaerocolumna chitinilytica</name>
    <dbReference type="NCBI Taxonomy" id="1727145"/>
    <lineage>
        <taxon>Bacteria</taxon>
        <taxon>Bacillati</taxon>
        <taxon>Bacillota</taxon>
        <taxon>Clostridia</taxon>
        <taxon>Lachnospirales</taxon>
        <taxon>Lachnospiraceae</taxon>
        <taxon>Anaerocolumna</taxon>
    </lineage>
</organism>
<sequence>MMNRTVQVKSSSIDGVMFLGLIIITPMTAVLLISFIFFAVFKSGNDWIELFQTWAVMGCSFVLLPILILNKKYKITWEDIGVRRLKIAEILAGIFLLTLLYCYLTGKTDSYSLLLLSLQTLAVAFCEEIWARGILFFVIRKLTTNRIAIILLSSIIFAFFIHINRGFYNNLVYRLPGAILMGVVYDRSKKIHYSIMVHFAYNMLTSI</sequence>
<keyword evidence="1" id="KW-0472">Membrane</keyword>
<evidence type="ECO:0000313" key="4">
    <source>
        <dbReference type="Proteomes" id="UP000515703"/>
    </source>
</evidence>
<dbReference type="GO" id="GO:0004175">
    <property type="term" value="F:endopeptidase activity"/>
    <property type="evidence" value="ECO:0007669"/>
    <property type="project" value="UniProtKB-ARBA"/>
</dbReference>
<dbReference type="KEGG" id="acht:bsdcttw_21780"/>
<evidence type="ECO:0000313" key="3">
    <source>
        <dbReference type="EMBL" id="BCJ99137.1"/>
    </source>
</evidence>
<keyword evidence="4" id="KW-1185">Reference proteome</keyword>
<dbReference type="InterPro" id="IPR003675">
    <property type="entry name" value="Rce1/LyrA-like_dom"/>
</dbReference>
<dbReference type="GO" id="GO:0080120">
    <property type="term" value="P:CAAX-box protein maturation"/>
    <property type="evidence" value="ECO:0007669"/>
    <property type="project" value="UniProtKB-ARBA"/>
</dbReference>
<keyword evidence="1" id="KW-1133">Transmembrane helix</keyword>
<gene>
    <name evidence="3" type="ORF">bsdcttw_21780</name>
</gene>
<evidence type="ECO:0000259" key="2">
    <source>
        <dbReference type="Pfam" id="PF02517"/>
    </source>
</evidence>
<reference evidence="3 4" key="1">
    <citation type="submission" date="2020-08" db="EMBL/GenBank/DDBJ databases">
        <title>Draft genome sequencing of an Anaerocolumna strain isolated from anoxic soil subjected to BSD treatment.</title>
        <authorList>
            <person name="Uek A."/>
            <person name="Tonouchi A."/>
        </authorList>
    </citation>
    <scope>NUCLEOTIDE SEQUENCE [LARGE SCALE GENOMIC DNA]</scope>
    <source>
        <strain evidence="3 4">CTTW</strain>
    </source>
</reference>
<reference evidence="3 4" key="2">
    <citation type="submission" date="2020-08" db="EMBL/GenBank/DDBJ databases">
        <authorList>
            <person name="Ueki A."/>
            <person name="Tonouchi A."/>
        </authorList>
    </citation>
    <scope>NUCLEOTIDE SEQUENCE [LARGE SCALE GENOMIC DNA]</scope>
    <source>
        <strain evidence="3 4">CTTW</strain>
    </source>
</reference>
<dbReference type="RefSeq" id="WP_185259415.1">
    <property type="nucleotide sequence ID" value="NZ_AP023368.1"/>
</dbReference>
<feature type="domain" description="CAAX prenyl protease 2/Lysostaphin resistance protein A-like" evidence="2">
    <location>
        <begin position="113"/>
        <end position="203"/>
    </location>
</feature>
<feature type="transmembrane region" description="Helical" evidence="1">
    <location>
        <begin position="51"/>
        <end position="69"/>
    </location>
</feature>
<protein>
    <recommendedName>
        <fullName evidence="2">CAAX prenyl protease 2/Lysostaphin resistance protein A-like domain-containing protein</fullName>
    </recommendedName>
</protein>
<evidence type="ECO:0000256" key="1">
    <source>
        <dbReference type="SAM" id="Phobius"/>
    </source>
</evidence>
<name>A0A7I8DN64_9FIRM</name>
<feature type="transmembrane region" description="Helical" evidence="1">
    <location>
        <begin position="90"/>
        <end position="106"/>
    </location>
</feature>
<proteinExistence type="predicted"/>
<dbReference type="EMBL" id="AP023368">
    <property type="protein sequence ID" value="BCJ99137.1"/>
    <property type="molecule type" value="Genomic_DNA"/>
</dbReference>